<proteinExistence type="predicted"/>
<organism evidence="1">
    <name type="scientific">Paraprevotella clara</name>
    <dbReference type="NCBI Taxonomy" id="454154"/>
    <lineage>
        <taxon>Bacteria</taxon>
        <taxon>Pseudomonadati</taxon>
        <taxon>Bacteroidota</taxon>
        <taxon>Bacteroidia</taxon>
        <taxon>Bacteroidales</taxon>
        <taxon>Prevotellaceae</taxon>
        <taxon>Paraprevotella</taxon>
    </lineage>
</organism>
<dbReference type="AlphaFoldDB" id="A0A6N3ASZ8"/>
<reference evidence="1" key="1">
    <citation type="submission" date="2019-11" db="EMBL/GenBank/DDBJ databases">
        <authorList>
            <person name="Feng L."/>
        </authorList>
    </citation>
    <scope>NUCLEOTIDE SEQUENCE</scope>
    <source>
        <strain evidence="1">PclaraLFYP37</strain>
    </source>
</reference>
<gene>
    <name evidence="1" type="ORF">PCLFYP37_01566</name>
</gene>
<protein>
    <submittedName>
        <fullName evidence="1">Uncharacterized protein</fullName>
    </submittedName>
</protein>
<sequence>MFIKTPKVSKYYIYKQDLQARNHYYNISRYTKTPDILIKNIRRFHI</sequence>
<accession>A0A6N3ASZ8</accession>
<name>A0A6N3ASZ8_9BACT</name>
<dbReference type="EMBL" id="CACRUT010000008">
    <property type="protein sequence ID" value="VYT95645.1"/>
    <property type="molecule type" value="Genomic_DNA"/>
</dbReference>
<evidence type="ECO:0000313" key="1">
    <source>
        <dbReference type="EMBL" id="VYT95645.1"/>
    </source>
</evidence>